<keyword evidence="7" id="KW-0732">Signal</keyword>
<name>A0A7J6AI43_AMEME</name>
<dbReference type="CDD" id="cd22593">
    <property type="entry name" value="Kunitz_conkunitzin"/>
    <property type="match status" value="1"/>
</dbReference>
<feature type="signal peptide" evidence="7">
    <location>
        <begin position="1"/>
        <end position="19"/>
    </location>
</feature>
<dbReference type="PRINTS" id="PR00759">
    <property type="entry name" value="BASICPTASE"/>
</dbReference>
<sequence length="210" mass="23600">MVSTLYFPFFLVGIMCAGAQELDEKHPGCTEMMDEGTGKENTLQFYYDWEKKHCIPFFYKGEGGNSNRFTNETECLEKCSLQYRELYPEGDAVCTLEMDPGSCFARILRYYYDKEEKVCRLFLYGGCQGNGNRFESKEACESTCRGRSGRTFGTASNPDEQTVDVGLIVGILGGVVFAVAMIATIALFVVQRKAKHANLKKVPTTDVELR</sequence>
<keyword evidence="5" id="KW-1015">Disulfide bond</keyword>
<proteinExistence type="inferred from homology"/>
<accession>A0A7J6AI43</accession>
<dbReference type="PROSITE" id="PS00280">
    <property type="entry name" value="BPTI_KUNITZ_1"/>
    <property type="match status" value="1"/>
</dbReference>
<dbReference type="Proteomes" id="UP000593565">
    <property type="component" value="Unassembled WGS sequence"/>
</dbReference>
<feature type="domain" description="BPTI/Kunitz inhibitor" evidence="8">
    <location>
        <begin position="94"/>
        <end position="144"/>
    </location>
</feature>
<keyword evidence="6" id="KW-1133">Transmembrane helix</keyword>
<keyword evidence="10" id="KW-1185">Reference proteome</keyword>
<dbReference type="SMART" id="SM00131">
    <property type="entry name" value="KU"/>
    <property type="match status" value="2"/>
</dbReference>
<organism evidence="9 10">
    <name type="scientific">Ameiurus melas</name>
    <name type="common">Black bullhead</name>
    <name type="synonym">Silurus melas</name>
    <dbReference type="NCBI Taxonomy" id="219545"/>
    <lineage>
        <taxon>Eukaryota</taxon>
        <taxon>Metazoa</taxon>
        <taxon>Chordata</taxon>
        <taxon>Craniata</taxon>
        <taxon>Vertebrata</taxon>
        <taxon>Euteleostomi</taxon>
        <taxon>Actinopterygii</taxon>
        <taxon>Neopterygii</taxon>
        <taxon>Teleostei</taxon>
        <taxon>Ostariophysi</taxon>
        <taxon>Siluriformes</taxon>
        <taxon>Ictaluridae</taxon>
        <taxon>Ameiurus</taxon>
    </lineage>
</organism>
<dbReference type="GO" id="GO:0005615">
    <property type="term" value="C:extracellular space"/>
    <property type="evidence" value="ECO:0007669"/>
    <property type="project" value="TreeGrafter"/>
</dbReference>
<keyword evidence="6" id="KW-0472">Membrane</keyword>
<dbReference type="InterPro" id="IPR050098">
    <property type="entry name" value="TFPI/VKTCI-like"/>
</dbReference>
<evidence type="ECO:0000256" key="4">
    <source>
        <dbReference type="ARBA" id="ARBA00022656"/>
    </source>
</evidence>
<evidence type="ECO:0000313" key="9">
    <source>
        <dbReference type="EMBL" id="KAF4082396.1"/>
    </source>
</evidence>
<feature type="chain" id="PRO_5029441436" description="BPTI/Kunitz inhibitor domain-containing protein" evidence="7">
    <location>
        <begin position="20"/>
        <end position="210"/>
    </location>
</feature>
<dbReference type="FunFam" id="4.10.410.10:FF:000020">
    <property type="entry name" value="Collagen, type VI, alpha 3"/>
    <property type="match status" value="1"/>
</dbReference>
<evidence type="ECO:0000313" key="10">
    <source>
        <dbReference type="Proteomes" id="UP000593565"/>
    </source>
</evidence>
<comment type="caution">
    <text evidence="9">The sequence shown here is derived from an EMBL/GenBank/DDBJ whole genome shotgun (WGS) entry which is preliminary data.</text>
</comment>
<comment type="subcellular location">
    <subcellularLocation>
        <location evidence="1">Secreted</location>
    </subcellularLocation>
</comment>
<evidence type="ECO:0000256" key="1">
    <source>
        <dbReference type="ARBA" id="ARBA00004613"/>
    </source>
</evidence>
<evidence type="ECO:0000256" key="6">
    <source>
        <dbReference type="SAM" id="Phobius"/>
    </source>
</evidence>
<dbReference type="Gene3D" id="4.10.410.10">
    <property type="entry name" value="Pancreatic trypsin inhibitor Kunitz domain"/>
    <property type="match status" value="2"/>
</dbReference>
<dbReference type="InterPro" id="IPR020901">
    <property type="entry name" value="Prtase_inh_Kunz-CS"/>
</dbReference>
<feature type="transmembrane region" description="Helical" evidence="6">
    <location>
        <begin position="165"/>
        <end position="190"/>
    </location>
</feature>
<evidence type="ECO:0000256" key="5">
    <source>
        <dbReference type="ARBA" id="ARBA00023157"/>
    </source>
</evidence>
<evidence type="ECO:0000256" key="7">
    <source>
        <dbReference type="SAM" id="SignalP"/>
    </source>
</evidence>
<feature type="domain" description="BPTI/Kunitz inhibitor" evidence="8">
    <location>
        <begin position="29"/>
        <end position="79"/>
    </location>
</feature>
<dbReference type="PANTHER" id="PTHR10083:SF217">
    <property type="entry name" value="BOOPHILIN-H2"/>
    <property type="match status" value="1"/>
</dbReference>
<evidence type="ECO:0000256" key="2">
    <source>
        <dbReference type="ARBA" id="ARBA00008415"/>
    </source>
</evidence>
<protein>
    <recommendedName>
        <fullName evidence="8">BPTI/Kunitz inhibitor domain-containing protein</fullName>
    </recommendedName>
</protein>
<dbReference type="AlphaFoldDB" id="A0A7J6AI43"/>
<gene>
    <name evidence="9" type="ORF">AMELA_G00151090</name>
</gene>
<dbReference type="InterPro" id="IPR002223">
    <property type="entry name" value="Kunitz_BPTI"/>
</dbReference>
<dbReference type="GO" id="GO:0004867">
    <property type="term" value="F:serine-type endopeptidase inhibitor activity"/>
    <property type="evidence" value="ECO:0007669"/>
    <property type="project" value="InterPro"/>
</dbReference>
<dbReference type="Pfam" id="PF00014">
    <property type="entry name" value="Kunitz_BPTI"/>
    <property type="match status" value="2"/>
</dbReference>
<dbReference type="EMBL" id="JAAGNN010000012">
    <property type="protein sequence ID" value="KAF4082396.1"/>
    <property type="molecule type" value="Genomic_DNA"/>
</dbReference>
<evidence type="ECO:0000256" key="3">
    <source>
        <dbReference type="ARBA" id="ARBA00022525"/>
    </source>
</evidence>
<dbReference type="PROSITE" id="PS50279">
    <property type="entry name" value="BPTI_KUNITZ_2"/>
    <property type="match status" value="2"/>
</dbReference>
<reference evidence="9 10" key="1">
    <citation type="submission" date="2020-02" db="EMBL/GenBank/DDBJ databases">
        <title>A chromosome-scale genome assembly of the black bullhead catfish (Ameiurus melas).</title>
        <authorList>
            <person name="Wen M."/>
            <person name="Zham M."/>
            <person name="Cabau C."/>
            <person name="Klopp C."/>
            <person name="Donnadieu C."/>
            <person name="Roques C."/>
            <person name="Bouchez O."/>
            <person name="Lampietro C."/>
            <person name="Jouanno E."/>
            <person name="Herpin A."/>
            <person name="Louis A."/>
            <person name="Berthelot C."/>
            <person name="Parey E."/>
            <person name="Roest-Crollius H."/>
            <person name="Braasch I."/>
            <person name="Postlethwait J."/>
            <person name="Robinson-Rechavi M."/>
            <person name="Echchiki A."/>
            <person name="Begum T."/>
            <person name="Montfort J."/>
            <person name="Schartl M."/>
            <person name="Bobe J."/>
            <person name="Guiguen Y."/>
        </authorList>
    </citation>
    <scope>NUCLEOTIDE SEQUENCE [LARGE SCALE GENOMIC DNA]</scope>
    <source>
        <strain evidence="9">M_S1</strain>
        <tissue evidence="9">Blood</tissue>
    </source>
</reference>
<evidence type="ECO:0000259" key="8">
    <source>
        <dbReference type="PROSITE" id="PS50279"/>
    </source>
</evidence>
<comment type="similarity">
    <text evidence="2">Belongs to the venom Kunitz-type family.</text>
</comment>
<keyword evidence="4" id="KW-0800">Toxin</keyword>
<dbReference type="SUPFAM" id="SSF57362">
    <property type="entry name" value="BPTI-like"/>
    <property type="match status" value="2"/>
</dbReference>
<dbReference type="CDD" id="cd00109">
    <property type="entry name" value="Kunitz-type"/>
    <property type="match status" value="1"/>
</dbReference>
<dbReference type="InterPro" id="IPR036880">
    <property type="entry name" value="Kunitz_BPTI_sf"/>
</dbReference>
<keyword evidence="6" id="KW-0812">Transmembrane</keyword>
<keyword evidence="3" id="KW-0964">Secreted</keyword>
<dbReference type="PANTHER" id="PTHR10083">
    <property type="entry name" value="KUNITZ-TYPE PROTEASE INHIBITOR-RELATED"/>
    <property type="match status" value="1"/>
</dbReference>